<dbReference type="PROSITE" id="PS51450">
    <property type="entry name" value="LRR"/>
    <property type="match status" value="1"/>
</dbReference>
<gene>
    <name evidence="4" type="primary">LRRC10B</name>
</gene>
<dbReference type="GO" id="GO:0005737">
    <property type="term" value="C:cytoplasm"/>
    <property type="evidence" value="ECO:0007669"/>
    <property type="project" value="TreeGrafter"/>
</dbReference>
<dbReference type="Proteomes" id="UP000694564">
    <property type="component" value="Chromosome 11"/>
</dbReference>
<evidence type="ECO:0000256" key="1">
    <source>
        <dbReference type="ARBA" id="ARBA00022614"/>
    </source>
</evidence>
<accession>A0A8D2B418</accession>
<dbReference type="SMART" id="SM00369">
    <property type="entry name" value="LRR_TYP"/>
    <property type="match status" value="4"/>
</dbReference>
<dbReference type="SUPFAM" id="SSF52058">
    <property type="entry name" value="L domain-like"/>
    <property type="match status" value="1"/>
</dbReference>
<dbReference type="Ensembl" id="ENSSVLT00005011785.1">
    <property type="protein sequence ID" value="ENSSVLP00005010648.1"/>
    <property type="gene ID" value="ENSSVLG00005008474.1"/>
</dbReference>
<keyword evidence="2" id="KW-0677">Repeat</keyword>
<dbReference type="Pfam" id="PF13855">
    <property type="entry name" value="LRR_8"/>
    <property type="match status" value="1"/>
</dbReference>
<dbReference type="GeneTree" id="ENSGT00940000155040"/>
<organism evidence="4 5">
    <name type="scientific">Sciurus vulgaris</name>
    <name type="common">Eurasian red squirrel</name>
    <dbReference type="NCBI Taxonomy" id="55149"/>
    <lineage>
        <taxon>Eukaryota</taxon>
        <taxon>Metazoa</taxon>
        <taxon>Chordata</taxon>
        <taxon>Craniata</taxon>
        <taxon>Vertebrata</taxon>
        <taxon>Euteleostomi</taxon>
        <taxon>Mammalia</taxon>
        <taxon>Eutheria</taxon>
        <taxon>Euarchontoglires</taxon>
        <taxon>Glires</taxon>
        <taxon>Rodentia</taxon>
        <taxon>Sciuromorpha</taxon>
        <taxon>Sciuridae</taxon>
        <taxon>Sciurinae</taxon>
        <taxon>Sciurini</taxon>
        <taxon>Sciurus</taxon>
    </lineage>
</organism>
<dbReference type="InterPro" id="IPR050216">
    <property type="entry name" value="LRR_domain-containing"/>
</dbReference>
<feature type="compositionally biased region" description="Pro residues" evidence="3">
    <location>
        <begin position="248"/>
        <end position="259"/>
    </location>
</feature>
<keyword evidence="1" id="KW-0433">Leucine-rich repeat</keyword>
<evidence type="ECO:0000313" key="5">
    <source>
        <dbReference type="Proteomes" id="UP000694564"/>
    </source>
</evidence>
<keyword evidence="5" id="KW-1185">Reference proteome</keyword>
<feature type="region of interest" description="Disordered" evidence="3">
    <location>
        <begin position="220"/>
        <end position="259"/>
    </location>
</feature>
<dbReference type="InterPro" id="IPR003591">
    <property type="entry name" value="Leu-rich_rpt_typical-subtyp"/>
</dbReference>
<sequence>ESNTVRSYYPEVTPQGDWSHVAGSDGRLRRLPSAVCALSRLQKLYVSGTGLRELPEEIEELRDALPDGLCRLPRLTRLYLGSNRLLALPADFAQLQSLRCLWIEGNFLRRFPRPLLRLVALQSLQMGDNRLRALPAELPRMTGLRGLWLYGNRFEEFPPALLRMGRLHILDLDRNRLGGFPDLHPLRALRVFSYDHNPVTGPPRVADTVFLVGEGAVERMAERDEPTPRPLPRRPARAFEDEEEEDLPPFPVPELLPLG</sequence>
<protein>
    <submittedName>
        <fullName evidence="4">Leucine rich repeat containing 10B</fullName>
    </submittedName>
</protein>
<dbReference type="SMART" id="SM00364">
    <property type="entry name" value="LRR_BAC"/>
    <property type="match status" value="5"/>
</dbReference>
<reference evidence="4" key="2">
    <citation type="submission" date="2025-09" db="UniProtKB">
        <authorList>
            <consortium name="Ensembl"/>
        </authorList>
    </citation>
    <scope>IDENTIFICATION</scope>
</reference>
<proteinExistence type="predicted"/>
<evidence type="ECO:0000313" key="4">
    <source>
        <dbReference type="Ensembl" id="ENSSVLP00005010648.1"/>
    </source>
</evidence>
<evidence type="ECO:0000256" key="3">
    <source>
        <dbReference type="SAM" id="MobiDB-lite"/>
    </source>
</evidence>
<reference evidence="4" key="1">
    <citation type="submission" date="2025-08" db="UniProtKB">
        <authorList>
            <consortium name="Ensembl"/>
        </authorList>
    </citation>
    <scope>IDENTIFICATION</scope>
</reference>
<dbReference type="InterPro" id="IPR001611">
    <property type="entry name" value="Leu-rich_rpt"/>
</dbReference>
<name>A0A8D2B418_SCIVU</name>
<dbReference type="PANTHER" id="PTHR48051">
    <property type="match status" value="1"/>
</dbReference>
<dbReference type="InterPro" id="IPR032675">
    <property type="entry name" value="LRR_dom_sf"/>
</dbReference>
<dbReference type="PANTHER" id="PTHR48051:SF36">
    <property type="entry name" value="CASPASE FAMILY P20 DOMAIN-CONTAINING PROTEIN"/>
    <property type="match status" value="1"/>
</dbReference>
<evidence type="ECO:0000256" key="2">
    <source>
        <dbReference type="ARBA" id="ARBA00022737"/>
    </source>
</evidence>
<dbReference type="Gene3D" id="3.80.10.10">
    <property type="entry name" value="Ribonuclease Inhibitor"/>
    <property type="match status" value="1"/>
</dbReference>
<dbReference type="AlphaFoldDB" id="A0A8D2B418"/>
<dbReference type="OrthoDB" id="676979at2759"/>